<evidence type="ECO:0000313" key="3">
    <source>
        <dbReference type="EMBL" id="VDD47586.1"/>
    </source>
</evidence>
<protein>
    <submittedName>
        <fullName evidence="3">Uncharacterized protein</fullName>
    </submittedName>
</protein>
<evidence type="ECO:0000256" key="2">
    <source>
        <dbReference type="SAM" id="SignalP"/>
    </source>
</evidence>
<feature type="signal peptide" evidence="2">
    <location>
        <begin position="1"/>
        <end position="22"/>
    </location>
</feature>
<dbReference type="EMBL" id="LR031877">
    <property type="protein sequence ID" value="VDD47586.1"/>
    <property type="molecule type" value="Genomic_DNA"/>
</dbReference>
<name>A0A3P6FEF6_BRAOL</name>
<feature type="chain" id="PRO_5018200770" evidence="2">
    <location>
        <begin position="23"/>
        <end position="43"/>
    </location>
</feature>
<sequence length="43" mass="4929">MAKISFVILVVALIAFLRVSEAQSSKDRDEKKKVKMTCMKQRT</sequence>
<gene>
    <name evidence="3" type="ORF">BOLC5T35133H</name>
</gene>
<proteinExistence type="predicted"/>
<accession>A0A3P6FEF6</accession>
<dbReference type="AlphaFoldDB" id="A0A3P6FEF6"/>
<organism evidence="3">
    <name type="scientific">Brassica oleracea</name>
    <name type="common">Wild cabbage</name>
    <dbReference type="NCBI Taxonomy" id="3712"/>
    <lineage>
        <taxon>Eukaryota</taxon>
        <taxon>Viridiplantae</taxon>
        <taxon>Streptophyta</taxon>
        <taxon>Embryophyta</taxon>
        <taxon>Tracheophyta</taxon>
        <taxon>Spermatophyta</taxon>
        <taxon>Magnoliopsida</taxon>
        <taxon>eudicotyledons</taxon>
        <taxon>Gunneridae</taxon>
        <taxon>Pentapetalae</taxon>
        <taxon>rosids</taxon>
        <taxon>malvids</taxon>
        <taxon>Brassicales</taxon>
        <taxon>Brassicaceae</taxon>
        <taxon>Brassiceae</taxon>
        <taxon>Brassica</taxon>
    </lineage>
</organism>
<evidence type="ECO:0000256" key="1">
    <source>
        <dbReference type="SAM" id="MobiDB-lite"/>
    </source>
</evidence>
<feature type="region of interest" description="Disordered" evidence="1">
    <location>
        <begin position="22"/>
        <end position="43"/>
    </location>
</feature>
<reference evidence="3" key="1">
    <citation type="submission" date="2018-11" db="EMBL/GenBank/DDBJ databases">
        <authorList>
            <consortium name="Genoscope - CEA"/>
            <person name="William W."/>
        </authorList>
    </citation>
    <scope>NUCLEOTIDE SEQUENCE</scope>
</reference>
<keyword evidence="2" id="KW-0732">Signal</keyword>